<dbReference type="GO" id="GO:0016740">
    <property type="term" value="F:transferase activity"/>
    <property type="evidence" value="ECO:0007669"/>
    <property type="project" value="UniProtKB-KW"/>
</dbReference>
<dbReference type="InterPro" id="IPR004046">
    <property type="entry name" value="GST_C"/>
</dbReference>
<dbReference type="InterPro" id="IPR010987">
    <property type="entry name" value="Glutathione-S-Trfase_C-like"/>
</dbReference>
<dbReference type="PANTHER" id="PTHR44051:SF21">
    <property type="entry name" value="GLUTATHIONE S-TRANSFERASE FAMILY PROTEIN"/>
    <property type="match status" value="1"/>
</dbReference>
<dbReference type="InterPro" id="IPR040079">
    <property type="entry name" value="Glutathione_S-Trfase"/>
</dbReference>
<dbReference type="Pfam" id="PF13409">
    <property type="entry name" value="GST_N_2"/>
    <property type="match status" value="1"/>
</dbReference>
<dbReference type="KEGG" id="chrm:FYK34_15240"/>
<dbReference type="SFLD" id="SFLDG00358">
    <property type="entry name" value="Main_(cytGST)"/>
    <property type="match status" value="1"/>
</dbReference>
<feature type="domain" description="GST N-terminal" evidence="1">
    <location>
        <begin position="15"/>
        <end position="95"/>
    </location>
</feature>
<evidence type="ECO:0000313" key="3">
    <source>
        <dbReference type="EMBL" id="QEL56817.1"/>
    </source>
</evidence>
<dbReference type="PANTHER" id="PTHR44051">
    <property type="entry name" value="GLUTATHIONE S-TRANSFERASE-RELATED"/>
    <property type="match status" value="1"/>
</dbReference>
<protein>
    <submittedName>
        <fullName evidence="3">Glutathione S-transferase family protein</fullName>
    </submittedName>
</protein>
<dbReference type="InterPro" id="IPR036282">
    <property type="entry name" value="Glutathione-S-Trfase_C_sf"/>
</dbReference>
<feature type="domain" description="GST C-terminal" evidence="2">
    <location>
        <begin position="98"/>
        <end position="189"/>
    </location>
</feature>
<dbReference type="SFLD" id="SFLDS00019">
    <property type="entry name" value="Glutathione_Transferase_(cytos"/>
    <property type="match status" value="1"/>
</dbReference>
<keyword evidence="3" id="KW-0808">Transferase</keyword>
<dbReference type="PROSITE" id="PS50405">
    <property type="entry name" value="GST_CTER"/>
    <property type="match status" value="1"/>
</dbReference>
<evidence type="ECO:0000313" key="4">
    <source>
        <dbReference type="Proteomes" id="UP000322079"/>
    </source>
</evidence>
<dbReference type="Gene3D" id="3.40.30.10">
    <property type="entry name" value="Glutaredoxin"/>
    <property type="match status" value="1"/>
</dbReference>
<dbReference type="Pfam" id="PF00043">
    <property type="entry name" value="GST_C"/>
    <property type="match status" value="1"/>
</dbReference>
<proteinExistence type="predicted"/>
<dbReference type="Gene3D" id="1.20.1050.10">
    <property type="match status" value="1"/>
</dbReference>
<gene>
    <name evidence="3" type="ORF">FYK34_15240</name>
</gene>
<dbReference type="AlphaFoldDB" id="A0A5C1DL37"/>
<dbReference type="EMBL" id="CP043473">
    <property type="protein sequence ID" value="QEL56817.1"/>
    <property type="molecule type" value="Genomic_DNA"/>
</dbReference>
<dbReference type="PROSITE" id="PS50404">
    <property type="entry name" value="GST_NTER"/>
    <property type="match status" value="1"/>
</dbReference>
<reference evidence="3 4" key="1">
    <citation type="submission" date="2019-08" db="EMBL/GenBank/DDBJ databases">
        <title>Chromobacterium paludis, a novel bacterium isolated from a Maryland marsh pond.</title>
        <authorList>
            <person name="Blackburn M.B."/>
            <person name="Gundersen-Rindal D.E."/>
        </authorList>
    </citation>
    <scope>NUCLEOTIDE SEQUENCE [LARGE SCALE GENOMIC DNA]</scope>
    <source>
        <strain evidence="4">IIBBL 257-1</strain>
    </source>
</reference>
<accession>A0A5C1DL37</accession>
<name>A0A5C1DL37_9NEIS</name>
<dbReference type="InterPro" id="IPR004045">
    <property type="entry name" value="Glutathione_S-Trfase_N"/>
</dbReference>
<dbReference type="SUPFAM" id="SSF47616">
    <property type="entry name" value="GST C-terminal domain-like"/>
    <property type="match status" value="1"/>
</dbReference>
<keyword evidence="4" id="KW-1185">Reference proteome</keyword>
<sequence>MRAAWRHVICFCNFGLSMEIYGTSYSRALRALWMACEMEVEFVHHPLAVERCAKDPDYLSINPAGTIPALVDEGFVQGESLAINLYLARKHGRLWPEDEQGQALSLQWSFWGQASLEAPYVSWMEHGQWLPEALRDAAEQKRAAQALQRPLDRLEQALRDRPYLLGHAFTVADLNVAGISTRLPHAVNG</sequence>
<organism evidence="3 4">
    <name type="scientific">Chromobacterium paludis</name>
    <dbReference type="NCBI Taxonomy" id="2605945"/>
    <lineage>
        <taxon>Bacteria</taxon>
        <taxon>Pseudomonadati</taxon>
        <taxon>Pseudomonadota</taxon>
        <taxon>Betaproteobacteria</taxon>
        <taxon>Neisseriales</taxon>
        <taxon>Chromobacteriaceae</taxon>
        <taxon>Chromobacterium</taxon>
    </lineage>
</organism>
<dbReference type="CDD" id="cd03046">
    <property type="entry name" value="GST_N_GTT1_like"/>
    <property type="match status" value="1"/>
</dbReference>
<dbReference type="InterPro" id="IPR036249">
    <property type="entry name" value="Thioredoxin-like_sf"/>
</dbReference>
<dbReference type="Proteomes" id="UP000322079">
    <property type="component" value="Chromosome"/>
</dbReference>
<evidence type="ECO:0000259" key="1">
    <source>
        <dbReference type="PROSITE" id="PS50404"/>
    </source>
</evidence>
<evidence type="ECO:0000259" key="2">
    <source>
        <dbReference type="PROSITE" id="PS50405"/>
    </source>
</evidence>
<dbReference type="SUPFAM" id="SSF52833">
    <property type="entry name" value="Thioredoxin-like"/>
    <property type="match status" value="1"/>
</dbReference>